<feature type="region of interest" description="Disordered" evidence="1">
    <location>
        <begin position="559"/>
        <end position="585"/>
    </location>
</feature>
<dbReference type="AlphaFoldDB" id="A0ABD3MMT8"/>
<comment type="caution">
    <text evidence="2">The sequence shown here is derived from an EMBL/GenBank/DDBJ whole genome shotgun (WGS) entry which is preliminary data.</text>
</comment>
<feature type="region of interest" description="Disordered" evidence="1">
    <location>
        <begin position="768"/>
        <end position="887"/>
    </location>
</feature>
<dbReference type="InterPro" id="IPR036890">
    <property type="entry name" value="HATPase_C_sf"/>
</dbReference>
<evidence type="ECO:0000313" key="2">
    <source>
        <dbReference type="EMBL" id="KAL3763281.1"/>
    </source>
</evidence>
<keyword evidence="3" id="KW-1185">Reference proteome</keyword>
<proteinExistence type="predicted"/>
<reference evidence="2 3" key="1">
    <citation type="submission" date="2024-10" db="EMBL/GenBank/DDBJ databases">
        <title>Updated reference genomes for cyclostephanoid diatoms.</title>
        <authorList>
            <person name="Roberts W.R."/>
            <person name="Alverson A.J."/>
        </authorList>
    </citation>
    <scope>NUCLEOTIDE SEQUENCE [LARGE SCALE GENOMIC DNA]</scope>
    <source>
        <strain evidence="2 3">AJA232-27</strain>
    </source>
</reference>
<feature type="compositionally biased region" description="Acidic residues" evidence="1">
    <location>
        <begin position="798"/>
        <end position="807"/>
    </location>
</feature>
<evidence type="ECO:0008006" key="4">
    <source>
        <dbReference type="Google" id="ProtNLM"/>
    </source>
</evidence>
<dbReference type="Proteomes" id="UP001530293">
    <property type="component" value="Unassembled WGS sequence"/>
</dbReference>
<dbReference type="Gene3D" id="3.30.565.10">
    <property type="entry name" value="Histidine kinase-like ATPase, C-terminal domain"/>
    <property type="match status" value="1"/>
</dbReference>
<feature type="compositionally biased region" description="Low complexity" evidence="1">
    <location>
        <begin position="840"/>
        <end position="854"/>
    </location>
</feature>
<feature type="region of interest" description="Disordered" evidence="1">
    <location>
        <begin position="365"/>
        <end position="407"/>
    </location>
</feature>
<protein>
    <recommendedName>
        <fullName evidence="4">Histidine kinase/HSP90-like ATPase domain-containing protein</fullName>
    </recommendedName>
</protein>
<feature type="region of interest" description="Disordered" evidence="1">
    <location>
        <begin position="706"/>
        <end position="735"/>
    </location>
</feature>
<accession>A0ABD3MMT8</accession>
<feature type="compositionally biased region" description="Basic and acidic residues" evidence="1">
    <location>
        <begin position="365"/>
        <end position="375"/>
    </location>
</feature>
<dbReference type="SUPFAM" id="SSF55874">
    <property type="entry name" value="ATPase domain of HSP90 chaperone/DNA topoisomerase II/histidine kinase"/>
    <property type="match status" value="1"/>
</dbReference>
<feature type="region of interest" description="Disordered" evidence="1">
    <location>
        <begin position="185"/>
        <end position="216"/>
    </location>
</feature>
<feature type="compositionally biased region" description="Basic and acidic residues" evidence="1">
    <location>
        <begin position="768"/>
        <end position="779"/>
    </location>
</feature>
<evidence type="ECO:0000256" key="1">
    <source>
        <dbReference type="SAM" id="MobiDB-lite"/>
    </source>
</evidence>
<feature type="compositionally biased region" description="Polar residues" evidence="1">
    <location>
        <begin position="719"/>
        <end position="730"/>
    </location>
</feature>
<feature type="compositionally biased region" description="Basic and acidic residues" evidence="1">
    <location>
        <begin position="788"/>
        <end position="797"/>
    </location>
</feature>
<name>A0ABD3MMT8_9STRA</name>
<feature type="compositionally biased region" description="Polar residues" evidence="1">
    <location>
        <begin position="390"/>
        <end position="403"/>
    </location>
</feature>
<sequence>MALRAFLSNPSIGGFGGESTLTLSQTRIGRRQLDNTRIGSEDAAATKNTARSLFHHDTSNLADNIACDPGNSCDTFAAIVKELVDNAVDACAGGAGTPVDNVAMHENGQVNEDRIMKRVRVTITAASVPVIFNDKENNSGISDEDGSKTMSCLRIEVSDNGCGMEDIDYCVSVFSSNKTAGVKNGTGVNESRVMGKKSKSKGKNKPVSAHTLLPSPSNEKYTSGRYGVGLTLCLLHAQRLVPGTGACITSATASANEWIRATYEPDTVADHIVCKKKERFPKIVGESGTTISLFVPGGDSARRAWPRLAEYFARFQLSTDLPCSLEVKAPVLQSRPLYIRPAAELERQIKNNRNFSLAADLSSVDEKSDGGKWEGGDGFDEGMSHDDRSNLQPSKHPNTNRQCTEAEMQRNKKISLVHRAASIYKCRPDLKLENVAHAMQPIRRSNGACQSTTSENGSVLEVSLIVFGPDLEDEEDRREIETNSSKLHVVRMVNGIPLIDSSEALACGVMRKVSSSAATWNSFGLDVSQNNENDLEFDVKDSSQVAPFLKHSTHSLFEDHCRDHSGDEDDEDEFDKGTTRGKRKKESQSKCILPAALRLGCVLMVVQIRAKPSALPLPTLSKGRLPLNDKGINDALLNGISDCLRSLQRSSPGLLLTAHQLKKVERDVKYVPAVSVAMASILCRSRQRGVYDNALDIASTWNEEDKLENLEQSRLAPPTTETRNDTPNPSHDNEEKLKIDALSQALERRLRFILSDEFKSSKIADEKALQRRNREDSAATKKRAKTKNAADAERMEIDCFESDDSCSSEEGSTAKSSKESSVEDQSNDRFDNTSFESNISRQSQGESSTSSSAQPRVEASRRNRGHLYSSNSGSAIDNFDDGYDVYE</sequence>
<dbReference type="EMBL" id="JALLBG020000124">
    <property type="protein sequence ID" value="KAL3763281.1"/>
    <property type="molecule type" value="Genomic_DNA"/>
</dbReference>
<gene>
    <name evidence="2" type="ORF">ACHAWU_008984</name>
</gene>
<feature type="compositionally biased region" description="Acidic residues" evidence="1">
    <location>
        <begin position="878"/>
        <end position="887"/>
    </location>
</feature>
<evidence type="ECO:0000313" key="3">
    <source>
        <dbReference type="Proteomes" id="UP001530293"/>
    </source>
</evidence>
<feature type="compositionally biased region" description="Basic and acidic residues" evidence="1">
    <location>
        <begin position="816"/>
        <end position="831"/>
    </location>
</feature>
<organism evidence="2 3">
    <name type="scientific">Discostella pseudostelligera</name>
    <dbReference type="NCBI Taxonomy" id="259834"/>
    <lineage>
        <taxon>Eukaryota</taxon>
        <taxon>Sar</taxon>
        <taxon>Stramenopiles</taxon>
        <taxon>Ochrophyta</taxon>
        <taxon>Bacillariophyta</taxon>
        <taxon>Coscinodiscophyceae</taxon>
        <taxon>Thalassiosirophycidae</taxon>
        <taxon>Stephanodiscales</taxon>
        <taxon>Stephanodiscaceae</taxon>
        <taxon>Discostella</taxon>
    </lineage>
</organism>
<feature type="compositionally biased region" description="Basic residues" evidence="1">
    <location>
        <begin position="194"/>
        <end position="204"/>
    </location>
</feature>